<organism evidence="11 12">
    <name type="scientific">Aeriscardovia aeriphila</name>
    <dbReference type="NCBI Taxonomy" id="218139"/>
    <lineage>
        <taxon>Bacteria</taxon>
        <taxon>Bacillati</taxon>
        <taxon>Actinomycetota</taxon>
        <taxon>Actinomycetes</taxon>
        <taxon>Bifidobacteriales</taxon>
        <taxon>Bifidobacteriaceae</taxon>
        <taxon>Aeriscardovia</taxon>
    </lineage>
</organism>
<evidence type="ECO:0000256" key="5">
    <source>
        <dbReference type="ARBA" id="ARBA00022741"/>
    </source>
</evidence>
<dbReference type="EC" id="6.3.2.9" evidence="7 8"/>
<evidence type="ECO:0000256" key="2">
    <source>
        <dbReference type="ARBA" id="ARBA00004752"/>
    </source>
</evidence>
<dbReference type="InterPro" id="IPR036615">
    <property type="entry name" value="Mur_ligase_C_dom_sf"/>
</dbReference>
<dbReference type="Pfam" id="PF08245">
    <property type="entry name" value="Mur_ligase_M"/>
    <property type="match status" value="1"/>
</dbReference>
<keyword evidence="7 8" id="KW-0131">Cell cycle</keyword>
<evidence type="ECO:0000256" key="3">
    <source>
        <dbReference type="ARBA" id="ARBA00022490"/>
    </source>
</evidence>
<dbReference type="EMBL" id="MWWU01000002">
    <property type="protein sequence ID" value="OZG56220.1"/>
    <property type="molecule type" value="Genomic_DNA"/>
</dbReference>
<dbReference type="Pfam" id="PF02875">
    <property type="entry name" value="Mur_ligase_C"/>
    <property type="match status" value="1"/>
</dbReference>
<evidence type="ECO:0000256" key="7">
    <source>
        <dbReference type="HAMAP-Rule" id="MF_00639"/>
    </source>
</evidence>
<dbReference type="Proteomes" id="UP000228976">
    <property type="component" value="Unassembled WGS sequence"/>
</dbReference>
<comment type="catalytic activity">
    <reaction evidence="7 8">
        <text>UDP-N-acetyl-alpha-D-muramoyl-L-alanine + D-glutamate + ATP = UDP-N-acetyl-alpha-D-muramoyl-L-alanyl-D-glutamate + ADP + phosphate + H(+)</text>
        <dbReference type="Rhea" id="RHEA:16429"/>
        <dbReference type="ChEBI" id="CHEBI:15378"/>
        <dbReference type="ChEBI" id="CHEBI:29986"/>
        <dbReference type="ChEBI" id="CHEBI:30616"/>
        <dbReference type="ChEBI" id="CHEBI:43474"/>
        <dbReference type="ChEBI" id="CHEBI:83898"/>
        <dbReference type="ChEBI" id="CHEBI:83900"/>
        <dbReference type="ChEBI" id="CHEBI:456216"/>
        <dbReference type="EC" id="6.3.2.9"/>
    </reaction>
</comment>
<dbReference type="Gene3D" id="3.40.50.720">
    <property type="entry name" value="NAD(P)-binding Rossmann-like Domain"/>
    <property type="match status" value="1"/>
</dbReference>
<keyword evidence="5 7" id="KW-0547">Nucleotide-binding</keyword>
<feature type="binding site" evidence="7">
    <location>
        <begin position="115"/>
        <end position="121"/>
    </location>
    <ligand>
        <name>ATP</name>
        <dbReference type="ChEBI" id="CHEBI:30616"/>
    </ligand>
</feature>
<evidence type="ECO:0000313" key="11">
    <source>
        <dbReference type="EMBL" id="OZG56220.1"/>
    </source>
</evidence>
<dbReference type="NCBIfam" id="TIGR01087">
    <property type="entry name" value="murD"/>
    <property type="match status" value="1"/>
</dbReference>
<dbReference type="GO" id="GO:0005737">
    <property type="term" value="C:cytoplasm"/>
    <property type="evidence" value="ECO:0007669"/>
    <property type="project" value="UniProtKB-SubCell"/>
</dbReference>
<accession>A0A261FAN7</accession>
<dbReference type="InterPro" id="IPR005762">
    <property type="entry name" value="MurD"/>
</dbReference>
<feature type="domain" description="Mur ligase C-terminal" evidence="9">
    <location>
        <begin position="343"/>
        <end position="463"/>
    </location>
</feature>
<evidence type="ECO:0000256" key="6">
    <source>
        <dbReference type="ARBA" id="ARBA00022840"/>
    </source>
</evidence>
<dbReference type="Gene3D" id="3.90.190.20">
    <property type="entry name" value="Mur ligase, C-terminal domain"/>
    <property type="match status" value="1"/>
</dbReference>
<dbReference type="Gene3D" id="3.40.1190.10">
    <property type="entry name" value="Mur-like, catalytic domain"/>
    <property type="match status" value="1"/>
</dbReference>
<dbReference type="GO" id="GO:0009252">
    <property type="term" value="P:peptidoglycan biosynthetic process"/>
    <property type="evidence" value="ECO:0007669"/>
    <property type="project" value="UniProtKB-UniRule"/>
</dbReference>
<dbReference type="GO" id="GO:0071555">
    <property type="term" value="P:cell wall organization"/>
    <property type="evidence" value="ECO:0007669"/>
    <property type="project" value="UniProtKB-KW"/>
</dbReference>
<dbReference type="HAMAP" id="MF_00639">
    <property type="entry name" value="MurD"/>
    <property type="match status" value="1"/>
</dbReference>
<dbReference type="PANTHER" id="PTHR43692">
    <property type="entry name" value="UDP-N-ACETYLMURAMOYLALANINE--D-GLUTAMATE LIGASE"/>
    <property type="match status" value="1"/>
</dbReference>
<evidence type="ECO:0000256" key="4">
    <source>
        <dbReference type="ARBA" id="ARBA00022598"/>
    </source>
</evidence>
<feature type="domain" description="Mur ligase central" evidence="10">
    <location>
        <begin position="113"/>
        <end position="244"/>
    </location>
</feature>
<dbReference type="SUPFAM" id="SSF53244">
    <property type="entry name" value="MurD-like peptide ligases, peptide-binding domain"/>
    <property type="match status" value="1"/>
</dbReference>
<comment type="function">
    <text evidence="7 8">Cell wall formation. Catalyzes the addition of glutamate to the nucleotide precursor UDP-N-acetylmuramoyl-L-alanine (UMA).</text>
</comment>
<dbReference type="GO" id="GO:0008764">
    <property type="term" value="F:UDP-N-acetylmuramoylalanine-D-glutamate ligase activity"/>
    <property type="evidence" value="ECO:0007669"/>
    <property type="project" value="UniProtKB-UniRule"/>
</dbReference>
<keyword evidence="7 8" id="KW-0961">Cell wall biogenesis/degradation</keyword>
<keyword evidence="7 8" id="KW-0133">Cell shape</keyword>
<keyword evidence="3 7" id="KW-0963">Cytoplasm</keyword>
<comment type="subcellular location">
    <subcellularLocation>
        <location evidence="1 7 8">Cytoplasm</location>
    </subcellularLocation>
</comment>
<keyword evidence="12" id="KW-1185">Reference proteome</keyword>
<keyword evidence="7 8" id="KW-0132">Cell division</keyword>
<dbReference type="InterPro" id="IPR004101">
    <property type="entry name" value="Mur_ligase_C"/>
</dbReference>
<dbReference type="GO" id="GO:0051301">
    <property type="term" value="P:cell division"/>
    <property type="evidence" value="ECO:0007669"/>
    <property type="project" value="UniProtKB-KW"/>
</dbReference>
<dbReference type="UniPathway" id="UPA00219"/>
<comment type="pathway">
    <text evidence="2 7 8">Cell wall biogenesis; peptidoglycan biosynthesis.</text>
</comment>
<protein>
    <recommendedName>
        <fullName evidence="7 8">UDP-N-acetylmuramoylalanine--D-glutamate ligase</fullName>
        <ecNumber evidence="7 8">6.3.2.9</ecNumber>
    </recommendedName>
    <alternativeName>
        <fullName evidence="7">D-glutamic acid-adding enzyme</fullName>
    </alternativeName>
    <alternativeName>
        <fullName evidence="7">UDP-N-acetylmuramoyl-L-alanyl-D-glutamate synthetase</fullName>
    </alternativeName>
</protein>
<dbReference type="SUPFAM" id="SSF53623">
    <property type="entry name" value="MurD-like peptide ligases, catalytic domain"/>
    <property type="match status" value="1"/>
</dbReference>
<dbReference type="AlphaFoldDB" id="A0A261FAN7"/>
<evidence type="ECO:0000313" key="12">
    <source>
        <dbReference type="Proteomes" id="UP000228976"/>
    </source>
</evidence>
<keyword evidence="6 7" id="KW-0067">ATP-binding</keyword>
<keyword evidence="4 7" id="KW-0436">Ligase</keyword>
<dbReference type="GO" id="GO:0005524">
    <property type="term" value="F:ATP binding"/>
    <property type="evidence" value="ECO:0007669"/>
    <property type="project" value="UniProtKB-UniRule"/>
</dbReference>
<name>A0A261FAN7_9BIFI</name>
<gene>
    <name evidence="7" type="primary">murD</name>
    <name evidence="11" type="ORF">AEAE_0708</name>
</gene>
<dbReference type="GO" id="GO:0008360">
    <property type="term" value="P:regulation of cell shape"/>
    <property type="evidence" value="ECO:0007669"/>
    <property type="project" value="UniProtKB-KW"/>
</dbReference>
<dbReference type="RefSeq" id="WP_244569610.1">
    <property type="nucleotide sequence ID" value="NZ_JACBYZ010000001.1"/>
</dbReference>
<sequence>MEQMIGGYDFSGQHVLVAGLGKSGESVAQLLRHAHVAVTTYDQKKPTADVSSAAEIPWEKITLVVTSPAFPPSSDFLQEAARRSLPIWSEVEFAWNTRTESTQLSAPAPWIGITGTDGKTTTTEMIHAILQANGFNAPAVGNIGVPVSQSVQDASADHFVVELSSFALHYTKSLQLDVAVWTNVSQDHLDWHGGFENYAHDKSTVFQRARHAIIFNAEDPVVSAYASKAEVAAGCVRVGFTTKAPGANQIGVKGGWVVDRSSLHEGIEGAEDGRIIRLSSFADQLKRADGSVYTHLLEDALAAIGAALAQHVSLEAIRHALASFTLDPHRIELVASYVPEGVEAQRAIRFIDDSKATDILAAQASLAAFPDKSVIWVCGGLAKGATFEQLVAQFAPKMKKALVLGRDKAPFTEALQHSHIPYEEVDPSANPDRSQGGAEVMARVVEEAGKLAQPGDVVLLAPAAASMDEFLNYVDRGNQFAHAAQAWVAQRS</sequence>
<evidence type="ECO:0000256" key="8">
    <source>
        <dbReference type="RuleBase" id="RU003664"/>
    </source>
</evidence>
<dbReference type="InterPro" id="IPR036565">
    <property type="entry name" value="Mur-like_cat_sf"/>
</dbReference>
<dbReference type="PANTHER" id="PTHR43692:SF1">
    <property type="entry name" value="UDP-N-ACETYLMURAMOYLALANINE--D-GLUTAMATE LIGASE"/>
    <property type="match status" value="1"/>
</dbReference>
<comment type="caution">
    <text evidence="11">The sequence shown here is derived from an EMBL/GenBank/DDBJ whole genome shotgun (WGS) entry which is preliminary data.</text>
</comment>
<keyword evidence="7 8" id="KW-0573">Peptidoglycan synthesis</keyword>
<proteinExistence type="inferred from homology"/>
<dbReference type="InterPro" id="IPR013221">
    <property type="entry name" value="Mur_ligase_cen"/>
</dbReference>
<evidence type="ECO:0000256" key="1">
    <source>
        <dbReference type="ARBA" id="ARBA00004496"/>
    </source>
</evidence>
<evidence type="ECO:0000259" key="9">
    <source>
        <dbReference type="Pfam" id="PF02875"/>
    </source>
</evidence>
<reference evidence="11 12" key="1">
    <citation type="journal article" date="2017" name="BMC Genomics">
        <title>Comparative genomic and phylogenomic analyses of the Bifidobacteriaceae family.</title>
        <authorList>
            <person name="Lugli G.A."/>
            <person name="Milani C."/>
            <person name="Turroni F."/>
            <person name="Duranti S."/>
            <person name="Mancabelli L."/>
            <person name="Mangifesta M."/>
            <person name="Ferrario C."/>
            <person name="Modesto M."/>
            <person name="Mattarelli P."/>
            <person name="Jiri K."/>
            <person name="van Sinderen D."/>
            <person name="Ventura M."/>
        </authorList>
    </citation>
    <scope>NUCLEOTIDE SEQUENCE [LARGE SCALE GENOMIC DNA]</scope>
    <source>
        <strain evidence="11 12">LMG 21773</strain>
    </source>
</reference>
<evidence type="ECO:0000259" key="10">
    <source>
        <dbReference type="Pfam" id="PF08245"/>
    </source>
</evidence>
<comment type="similarity">
    <text evidence="7">Belongs to the MurCDEF family.</text>
</comment>
<dbReference type="SUPFAM" id="SSF51984">
    <property type="entry name" value="MurCD N-terminal domain"/>
    <property type="match status" value="1"/>
</dbReference>